<dbReference type="PANTHER" id="PTHR24198">
    <property type="entry name" value="ANKYRIN REPEAT AND PROTEIN KINASE DOMAIN-CONTAINING PROTEIN"/>
    <property type="match status" value="1"/>
</dbReference>
<feature type="repeat" description="ANK" evidence="3">
    <location>
        <begin position="114"/>
        <end position="146"/>
    </location>
</feature>
<dbReference type="Proteomes" id="UP001153076">
    <property type="component" value="Unassembled WGS sequence"/>
</dbReference>
<dbReference type="Gene3D" id="1.25.40.20">
    <property type="entry name" value="Ankyrin repeat-containing domain"/>
    <property type="match status" value="1"/>
</dbReference>
<dbReference type="PROSITE" id="PS51490">
    <property type="entry name" value="KHA"/>
    <property type="match status" value="1"/>
</dbReference>
<gene>
    <name evidence="5" type="ORF">Cgig2_011107</name>
</gene>
<keyword evidence="2 3" id="KW-0040">ANK repeat</keyword>
<sequence>MQANVRDGTIIINNLLEHMNSEENEMPEDNQEGNIPLWGTMQGNHEAVVKRLREHGAYISASDGCQYACISAEKNNLNLLTRIVRYGDNGISKDRLIWRQCHTPVTLPAPTNFNGATAFHVAVSEGNIEIVKYLLDQGSDIGKLDMQGSTPMSLVKQQGHQDITTLFQTTQLYLLSAQSGKWNDVAEHPMASWVIMSWCDGKGGLVRKLVALPKSFEEFLQAAIKKLGFLPYRVQDESGAEID</sequence>
<dbReference type="InterPro" id="IPR021789">
    <property type="entry name" value="KHA_dom"/>
</dbReference>
<evidence type="ECO:0000313" key="6">
    <source>
        <dbReference type="Proteomes" id="UP001153076"/>
    </source>
</evidence>
<evidence type="ECO:0000313" key="5">
    <source>
        <dbReference type="EMBL" id="KAJ8431254.1"/>
    </source>
</evidence>
<dbReference type="SUPFAM" id="SSF48403">
    <property type="entry name" value="Ankyrin repeat"/>
    <property type="match status" value="1"/>
</dbReference>
<dbReference type="InterPro" id="IPR002110">
    <property type="entry name" value="Ankyrin_rpt"/>
</dbReference>
<keyword evidence="1" id="KW-0677">Repeat</keyword>
<dbReference type="PROSITE" id="PS50088">
    <property type="entry name" value="ANK_REPEAT"/>
    <property type="match status" value="1"/>
</dbReference>
<dbReference type="PROSITE" id="PS50297">
    <property type="entry name" value="ANK_REP_REGION"/>
    <property type="match status" value="1"/>
</dbReference>
<dbReference type="SMART" id="SM00248">
    <property type="entry name" value="ANK"/>
    <property type="match status" value="2"/>
</dbReference>
<protein>
    <recommendedName>
        <fullName evidence="4">KHA domain-containing protein</fullName>
    </recommendedName>
</protein>
<dbReference type="EMBL" id="JAKOGI010000702">
    <property type="protein sequence ID" value="KAJ8431254.1"/>
    <property type="molecule type" value="Genomic_DNA"/>
</dbReference>
<dbReference type="Pfam" id="PF12796">
    <property type="entry name" value="Ank_2"/>
    <property type="match status" value="1"/>
</dbReference>
<organism evidence="5 6">
    <name type="scientific">Carnegiea gigantea</name>
    <dbReference type="NCBI Taxonomy" id="171969"/>
    <lineage>
        <taxon>Eukaryota</taxon>
        <taxon>Viridiplantae</taxon>
        <taxon>Streptophyta</taxon>
        <taxon>Embryophyta</taxon>
        <taxon>Tracheophyta</taxon>
        <taxon>Spermatophyta</taxon>
        <taxon>Magnoliopsida</taxon>
        <taxon>eudicotyledons</taxon>
        <taxon>Gunneridae</taxon>
        <taxon>Pentapetalae</taxon>
        <taxon>Caryophyllales</taxon>
        <taxon>Cactineae</taxon>
        <taxon>Cactaceae</taxon>
        <taxon>Cactoideae</taxon>
        <taxon>Echinocereeae</taxon>
        <taxon>Carnegiea</taxon>
    </lineage>
</organism>
<evidence type="ECO:0000256" key="2">
    <source>
        <dbReference type="ARBA" id="ARBA00023043"/>
    </source>
</evidence>
<proteinExistence type="predicted"/>
<evidence type="ECO:0000256" key="1">
    <source>
        <dbReference type="ARBA" id="ARBA00022737"/>
    </source>
</evidence>
<evidence type="ECO:0000256" key="3">
    <source>
        <dbReference type="PROSITE-ProRule" id="PRU00023"/>
    </source>
</evidence>
<evidence type="ECO:0000259" key="4">
    <source>
        <dbReference type="PROSITE" id="PS51490"/>
    </source>
</evidence>
<dbReference type="AlphaFoldDB" id="A0A9Q1JUF5"/>
<reference evidence="5" key="1">
    <citation type="submission" date="2022-04" db="EMBL/GenBank/DDBJ databases">
        <title>Carnegiea gigantea Genome sequencing and assembly v2.</title>
        <authorList>
            <person name="Copetti D."/>
            <person name="Sanderson M.J."/>
            <person name="Burquez A."/>
            <person name="Wojciechowski M.F."/>
        </authorList>
    </citation>
    <scope>NUCLEOTIDE SEQUENCE</scope>
    <source>
        <strain evidence="5">SGP5-SGP5p</strain>
        <tissue evidence="5">Aerial part</tissue>
    </source>
</reference>
<accession>A0A9Q1JUF5</accession>
<name>A0A9Q1JUF5_9CARY</name>
<comment type="caution">
    <text evidence="5">The sequence shown here is derived from an EMBL/GenBank/DDBJ whole genome shotgun (WGS) entry which is preliminary data.</text>
</comment>
<dbReference type="OrthoDB" id="426293at2759"/>
<dbReference type="InterPro" id="IPR036770">
    <property type="entry name" value="Ankyrin_rpt-contain_sf"/>
</dbReference>
<dbReference type="PANTHER" id="PTHR24198:SF165">
    <property type="entry name" value="ANKYRIN REPEAT-CONTAINING PROTEIN-RELATED"/>
    <property type="match status" value="1"/>
</dbReference>
<feature type="domain" description="KHA" evidence="4">
    <location>
        <begin position="184"/>
        <end position="243"/>
    </location>
</feature>
<keyword evidence="6" id="KW-1185">Reference proteome</keyword>